<feature type="domain" description="G-protein coupled receptors family 1 profile" evidence="12">
    <location>
        <begin position="53"/>
        <end position="197"/>
    </location>
</feature>
<accession>A0A0N5DCF0</accession>
<comment type="similarity">
    <text evidence="10">Belongs to the G-protein coupled receptor 1 family.</text>
</comment>
<dbReference type="PROSITE" id="PS50262">
    <property type="entry name" value="G_PROTEIN_RECEP_F1_2"/>
    <property type="match status" value="1"/>
</dbReference>
<dbReference type="AlphaFoldDB" id="A0A0N5DCF0"/>
<proteinExistence type="inferred from homology"/>
<keyword evidence="2" id="KW-1003">Cell membrane</keyword>
<keyword evidence="5 10" id="KW-0297">G-protein coupled receptor</keyword>
<feature type="transmembrane region" description="Helical" evidence="11">
    <location>
        <begin position="155"/>
        <end position="175"/>
    </location>
</feature>
<evidence type="ECO:0000256" key="1">
    <source>
        <dbReference type="ARBA" id="ARBA00004651"/>
    </source>
</evidence>
<sequence>MDLINTDNSAEADVFIKAPSTLSTTPSSLLLLSHRWNPGFLILTVLIIMIIIGNATVFLAVITDSKLRRMATNKFIASLAVSDLLVGTVVMPLSLYSTISEIRWDLGYYWCQFHLVTGVFSTTASIVHLTAISLDRYFAIMFPTEYQRYSIATSTLPYIIMIWLMSFAVSSTLFMEKSLDQNGICWIDNPQYLVHYY</sequence>
<evidence type="ECO:0000256" key="9">
    <source>
        <dbReference type="ARBA" id="ARBA00023224"/>
    </source>
</evidence>
<dbReference type="GO" id="GO:0004930">
    <property type="term" value="F:G protein-coupled receptor activity"/>
    <property type="evidence" value="ECO:0007669"/>
    <property type="project" value="UniProtKB-KW"/>
</dbReference>
<dbReference type="SUPFAM" id="SSF81321">
    <property type="entry name" value="Family A G protein-coupled receptor-like"/>
    <property type="match status" value="1"/>
</dbReference>
<evidence type="ECO:0000259" key="12">
    <source>
        <dbReference type="PROSITE" id="PS50262"/>
    </source>
</evidence>
<dbReference type="WBParaSite" id="TCLT_0001087201-mRNA-1">
    <property type="protein sequence ID" value="TCLT_0001087201-mRNA-1"/>
    <property type="gene ID" value="TCLT_0001087201"/>
</dbReference>
<feature type="transmembrane region" description="Helical" evidence="11">
    <location>
        <begin position="75"/>
        <end position="95"/>
    </location>
</feature>
<keyword evidence="8 10" id="KW-0675">Receptor</keyword>
<protein>
    <submittedName>
        <fullName evidence="15">G_PROTEIN_RECEP_F1_2 domain-containing protein</fullName>
    </submittedName>
</protein>
<dbReference type="Gene3D" id="1.20.1070.10">
    <property type="entry name" value="Rhodopsin 7-helix transmembrane proteins"/>
    <property type="match status" value="1"/>
</dbReference>
<evidence type="ECO:0000256" key="4">
    <source>
        <dbReference type="ARBA" id="ARBA00022989"/>
    </source>
</evidence>
<dbReference type="GO" id="GO:0005886">
    <property type="term" value="C:plasma membrane"/>
    <property type="evidence" value="ECO:0007669"/>
    <property type="project" value="UniProtKB-SubCell"/>
</dbReference>
<keyword evidence="14" id="KW-1185">Reference proteome</keyword>
<reference evidence="15" key="1">
    <citation type="submission" date="2017-02" db="UniProtKB">
        <authorList>
            <consortium name="WormBaseParasite"/>
        </authorList>
    </citation>
    <scope>IDENTIFICATION</scope>
</reference>
<keyword evidence="7" id="KW-1015">Disulfide bond</keyword>
<dbReference type="OrthoDB" id="5951059at2759"/>
<evidence type="ECO:0000256" key="3">
    <source>
        <dbReference type="ARBA" id="ARBA00022692"/>
    </source>
</evidence>
<evidence type="ECO:0000256" key="7">
    <source>
        <dbReference type="ARBA" id="ARBA00023157"/>
    </source>
</evidence>
<dbReference type="EMBL" id="UYYF01005469">
    <property type="protein sequence ID" value="VDN08569.1"/>
    <property type="molecule type" value="Genomic_DNA"/>
</dbReference>
<dbReference type="InterPro" id="IPR000276">
    <property type="entry name" value="GPCR_Rhodpsn"/>
</dbReference>
<dbReference type="PANTHER" id="PTHR24248">
    <property type="entry name" value="ADRENERGIC RECEPTOR-RELATED G-PROTEIN COUPLED RECEPTOR"/>
    <property type="match status" value="1"/>
</dbReference>
<evidence type="ECO:0000256" key="8">
    <source>
        <dbReference type="ARBA" id="ARBA00023170"/>
    </source>
</evidence>
<dbReference type="Proteomes" id="UP000276776">
    <property type="component" value="Unassembled WGS sequence"/>
</dbReference>
<dbReference type="PROSITE" id="PS00237">
    <property type="entry name" value="G_PROTEIN_RECEP_F1_1"/>
    <property type="match status" value="1"/>
</dbReference>
<dbReference type="InterPro" id="IPR017452">
    <property type="entry name" value="GPCR_Rhodpsn_7TM"/>
</dbReference>
<gene>
    <name evidence="13" type="ORF">TCLT_LOCUS10851</name>
</gene>
<organism evidence="15">
    <name type="scientific">Thelazia callipaeda</name>
    <name type="common">Oriental eyeworm</name>
    <name type="synonym">Parasitic nematode</name>
    <dbReference type="NCBI Taxonomy" id="103827"/>
    <lineage>
        <taxon>Eukaryota</taxon>
        <taxon>Metazoa</taxon>
        <taxon>Ecdysozoa</taxon>
        <taxon>Nematoda</taxon>
        <taxon>Chromadorea</taxon>
        <taxon>Rhabditida</taxon>
        <taxon>Spirurina</taxon>
        <taxon>Spiruromorpha</taxon>
        <taxon>Thelazioidea</taxon>
        <taxon>Thelaziidae</taxon>
        <taxon>Thelazia</taxon>
    </lineage>
</organism>
<evidence type="ECO:0000256" key="11">
    <source>
        <dbReference type="SAM" id="Phobius"/>
    </source>
</evidence>
<dbReference type="STRING" id="103827.A0A0N5DCF0"/>
<keyword evidence="6 11" id="KW-0472">Membrane</keyword>
<dbReference type="Pfam" id="PF00001">
    <property type="entry name" value="7tm_1"/>
    <property type="match status" value="1"/>
</dbReference>
<feature type="transmembrane region" description="Helical" evidence="11">
    <location>
        <begin position="40"/>
        <end position="63"/>
    </location>
</feature>
<keyword evidence="9 10" id="KW-0807">Transducer</keyword>
<dbReference type="PRINTS" id="PR00237">
    <property type="entry name" value="GPCRRHODOPSN"/>
</dbReference>
<reference evidence="13 14" key="2">
    <citation type="submission" date="2018-11" db="EMBL/GenBank/DDBJ databases">
        <authorList>
            <consortium name="Pathogen Informatics"/>
        </authorList>
    </citation>
    <scope>NUCLEOTIDE SEQUENCE [LARGE SCALE GENOMIC DNA]</scope>
</reference>
<keyword evidence="4 11" id="KW-1133">Transmembrane helix</keyword>
<evidence type="ECO:0000313" key="13">
    <source>
        <dbReference type="EMBL" id="VDN08569.1"/>
    </source>
</evidence>
<dbReference type="PANTHER" id="PTHR24248:SF125">
    <property type="entry name" value="DOPAMINE D2-LIKE RECEPTOR"/>
    <property type="match status" value="1"/>
</dbReference>
<feature type="transmembrane region" description="Helical" evidence="11">
    <location>
        <begin position="107"/>
        <end position="134"/>
    </location>
</feature>
<evidence type="ECO:0000256" key="6">
    <source>
        <dbReference type="ARBA" id="ARBA00023136"/>
    </source>
</evidence>
<evidence type="ECO:0000256" key="10">
    <source>
        <dbReference type="RuleBase" id="RU000688"/>
    </source>
</evidence>
<comment type="subcellular location">
    <subcellularLocation>
        <location evidence="1">Cell membrane</location>
        <topology evidence="1">Multi-pass membrane protein</topology>
    </subcellularLocation>
</comment>
<evidence type="ECO:0000313" key="15">
    <source>
        <dbReference type="WBParaSite" id="TCLT_0001087201-mRNA-1"/>
    </source>
</evidence>
<evidence type="ECO:0000256" key="5">
    <source>
        <dbReference type="ARBA" id="ARBA00023040"/>
    </source>
</evidence>
<evidence type="ECO:0000256" key="2">
    <source>
        <dbReference type="ARBA" id="ARBA00022475"/>
    </source>
</evidence>
<name>A0A0N5DCF0_THECL</name>
<dbReference type="OMA" id="FATICGN"/>
<keyword evidence="3 10" id="KW-0812">Transmembrane</keyword>
<evidence type="ECO:0000313" key="14">
    <source>
        <dbReference type="Proteomes" id="UP000276776"/>
    </source>
</evidence>